<organism evidence="1">
    <name type="scientific">Rhizophora mucronata</name>
    <name type="common">Asiatic mangrove</name>
    <dbReference type="NCBI Taxonomy" id="61149"/>
    <lineage>
        <taxon>Eukaryota</taxon>
        <taxon>Viridiplantae</taxon>
        <taxon>Streptophyta</taxon>
        <taxon>Embryophyta</taxon>
        <taxon>Tracheophyta</taxon>
        <taxon>Spermatophyta</taxon>
        <taxon>Magnoliopsida</taxon>
        <taxon>eudicotyledons</taxon>
        <taxon>Gunneridae</taxon>
        <taxon>Pentapetalae</taxon>
        <taxon>rosids</taxon>
        <taxon>fabids</taxon>
        <taxon>Malpighiales</taxon>
        <taxon>Rhizophoraceae</taxon>
        <taxon>Rhizophora</taxon>
    </lineage>
</organism>
<name>A0A2P2QPE7_RHIMU</name>
<proteinExistence type="predicted"/>
<reference evidence="1" key="1">
    <citation type="submission" date="2018-02" db="EMBL/GenBank/DDBJ databases">
        <title>Rhizophora mucronata_Transcriptome.</title>
        <authorList>
            <person name="Meera S.P."/>
            <person name="Sreeshan A."/>
            <person name="Augustine A."/>
        </authorList>
    </citation>
    <scope>NUCLEOTIDE SEQUENCE</scope>
    <source>
        <tissue evidence="1">Leaf</tissue>
    </source>
</reference>
<evidence type="ECO:0000313" key="1">
    <source>
        <dbReference type="EMBL" id="MBX68744.1"/>
    </source>
</evidence>
<sequence>MLSLLHDPESSVQCPLGASFCRRRATSKFASTTNFHRLDQWLRLSRRRENCAWRVDERFSQLKPQSDHSVKLAYHQVPKDSRRN</sequence>
<accession>A0A2P2QPE7</accession>
<dbReference type="EMBL" id="GGEC01088260">
    <property type="protein sequence ID" value="MBX68744.1"/>
    <property type="molecule type" value="Transcribed_RNA"/>
</dbReference>
<protein>
    <submittedName>
        <fullName evidence="1">Uncharacterized protein</fullName>
    </submittedName>
</protein>
<dbReference type="AlphaFoldDB" id="A0A2P2QPE7"/>